<dbReference type="Proteomes" id="UP000256541">
    <property type="component" value="Unassembled WGS sequence"/>
</dbReference>
<evidence type="ECO:0000313" key="4">
    <source>
        <dbReference type="EMBL" id="RFA12317.1"/>
    </source>
</evidence>
<feature type="chain" id="PRO_5017695089" description="Ig-like domain-containing protein" evidence="3">
    <location>
        <begin position="29"/>
        <end position="596"/>
    </location>
</feature>
<dbReference type="SMART" id="SM00364">
    <property type="entry name" value="LRR_BAC"/>
    <property type="match status" value="4"/>
</dbReference>
<dbReference type="InterPro" id="IPR032675">
    <property type="entry name" value="LRR_dom_sf"/>
</dbReference>
<evidence type="ECO:0000256" key="3">
    <source>
        <dbReference type="SAM" id="SignalP"/>
    </source>
</evidence>
<dbReference type="SUPFAM" id="SSF52058">
    <property type="entry name" value="L domain-like"/>
    <property type="match status" value="1"/>
</dbReference>
<keyword evidence="1" id="KW-0433">Leucine-rich repeat</keyword>
<sequence length="596" mass="60519">MFSRFTVRFAAVAVVLLGVFGSSQTAHAASPVVPFADARLKLCVQQTLGSSAPEVTLAELQSLTTLECEGKEIVDVTPLGRATSLTALRLGRNTIASLPSLAALTSLKKLDLSENDLADLSPLAGLSELENLDVRYNRLQSIAVLNGLQSLQTVSASFNSITSVGSLSTLNDLDAVDLSHNAIAAAAAFAGGAVLREVNLSFNLLTDVQFASRLTQLTRLDLGYNRVTSAVPLGSLKAEVELRNQSVPLPTIAVDVASTTPSVRSVTLDPLGVLLASDSQACGVMAPGGFVWRSNGVGQLVWAETVTRPAGNVISFSGRFTQVITRGALTAPTPTVSGTAANLQVLTAAPGTWGPAPVALSYQWKREGVPVGGATNPTYTLGSADVGTKMSVAVTGTKASYATATKESAQTAAVAGLTLTATPVPTISGTAKVALTLTANSGAWAPATVNLAYQWLGGGVTIAGATASTYTVKNADAGSTITVRVTGTKAGYATVVKTSAATALVTGGVIAPGTPTISGSVALGKVLTAVPGTWTPAPVSYSYQWNRDGVAITGAVGATHTVPTADLGKAITVTVTGSRPGFATVSRTSARAGVPK</sequence>
<name>A0A3E0VTU4_9MICO</name>
<keyword evidence="3" id="KW-0732">Signal</keyword>
<keyword evidence="2" id="KW-0677">Repeat</keyword>
<protein>
    <recommendedName>
        <fullName evidence="6">Ig-like domain-containing protein</fullName>
    </recommendedName>
</protein>
<dbReference type="EMBL" id="NBXB01000042">
    <property type="protein sequence ID" value="RFA12317.1"/>
    <property type="molecule type" value="Genomic_DNA"/>
</dbReference>
<evidence type="ECO:0000313" key="5">
    <source>
        <dbReference type="Proteomes" id="UP000256541"/>
    </source>
</evidence>
<dbReference type="PROSITE" id="PS51450">
    <property type="entry name" value="LRR"/>
    <property type="match status" value="3"/>
</dbReference>
<dbReference type="RefSeq" id="WP_172582485.1">
    <property type="nucleotide sequence ID" value="NZ_NBXB01000042.1"/>
</dbReference>
<dbReference type="PANTHER" id="PTHR46652">
    <property type="entry name" value="LEUCINE-RICH REPEAT AND IQ DOMAIN-CONTAINING PROTEIN 1-RELATED"/>
    <property type="match status" value="1"/>
</dbReference>
<accession>A0A3E0VTU4</accession>
<evidence type="ECO:0008006" key="6">
    <source>
        <dbReference type="Google" id="ProtNLM"/>
    </source>
</evidence>
<reference evidence="4 5" key="1">
    <citation type="submission" date="2017-04" db="EMBL/GenBank/DDBJ databases">
        <title>Comparative genome analysis of Subtercola boreus.</title>
        <authorList>
            <person name="Cho Y.-J."/>
            <person name="Cho A."/>
            <person name="Kim O.-S."/>
            <person name="Lee J.-I."/>
        </authorList>
    </citation>
    <scope>NUCLEOTIDE SEQUENCE [LARGE SCALE GENOMIC DNA]</scope>
    <source>
        <strain evidence="4 5">P27479</strain>
    </source>
</reference>
<dbReference type="InterPro" id="IPR050836">
    <property type="entry name" value="SDS22/Internalin_LRR"/>
</dbReference>
<feature type="signal peptide" evidence="3">
    <location>
        <begin position="1"/>
        <end position="28"/>
    </location>
</feature>
<dbReference type="InterPro" id="IPR001611">
    <property type="entry name" value="Leu-rich_rpt"/>
</dbReference>
<dbReference type="Pfam" id="PF12799">
    <property type="entry name" value="LRR_4"/>
    <property type="match status" value="1"/>
</dbReference>
<comment type="caution">
    <text evidence="4">The sequence shown here is derived from an EMBL/GenBank/DDBJ whole genome shotgun (WGS) entry which is preliminary data.</text>
</comment>
<dbReference type="Gene3D" id="2.60.40.2700">
    <property type="match status" value="3"/>
</dbReference>
<gene>
    <name evidence="4" type="ORF">B7R22_16060</name>
</gene>
<dbReference type="AlphaFoldDB" id="A0A3E0VTU4"/>
<dbReference type="PANTHER" id="PTHR46652:SF3">
    <property type="entry name" value="LEUCINE-RICH REPEAT-CONTAINING PROTEIN 9"/>
    <property type="match status" value="1"/>
</dbReference>
<proteinExistence type="predicted"/>
<dbReference type="SMART" id="SM00365">
    <property type="entry name" value="LRR_SD22"/>
    <property type="match status" value="4"/>
</dbReference>
<dbReference type="SMART" id="SM00369">
    <property type="entry name" value="LRR_TYP"/>
    <property type="match status" value="4"/>
</dbReference>
<evidence type="ECO:0000256" key="2">
    <source>
        <dbReference type="ARBA" id="ARBA00022737"/>
    </source>
</evidence>
<evidence type="ECO:0000256" key="1">
    <source>
        <dbReference type="ARBA" id="ARBA00022614"/>
    </source>
</evidence>
<dbReference type="InterPro" id="IPR025875">
    <property type="entry name" value="Leu-rich_rpt_4"/>
</dbReference>
<dbReference type="InterPro" id="IPR003591">
    <property type="entry name" value="Leu-rich_rpt_typical-subtyp"/>
</dbReference>
<organism evidence="4 5">
    <name type="scientific">Subtercola boreus</name>
    <dbReference type="NCBI Taxonomy" id="120213"/>
    <lineage>
        <taxon>Bacteria</taxon>
        <taxon>Bacillati</taxon>
        <taxon>Actinomycetota</taxon>
        <taxon>Actinomycetes</taxon>
        <taxon>Micrococcales</taxon>
        <taxon>Microbacteriaceae</taxon>
        <taxon>Subtercola</taxon>
    </lineage>
</organism>
<dbReference type="Gene3D" id="3.80.10.10">
    <property type="entry name" value="Ribonuclease Inhibitor"/>
    <property type="match status" value="1"/>
</dbReference>